<dbReference type="OrthoDB" id="10063280at2759"/>
<dbReference type="PROSITE" id="PS50888">
    <property type="entry name" value="BHLH"/>
    <property type="match status" value="1"/>
</dbReference>
<dbReference type="GeneID" id="115888258"/>
<proteinExistence type="predicted"/>
<dbReference type="PANTHER" id="PTHR19290">
    <property type="entry name" value="BASIC HELIX-LOOP-HELIX PROTEIN NEUROGENIN-RELATED"/>
    <property type="match status" value="1"/>
</dbReference>
<dbReference type="Pfam" id="PF00010">
    <property type="entry name" value="HLH"/>
    <property type="match status" value="1"/>
</dbReference>
<sequence length="218" mass="24489">MLQFEDEISERLGLNLQNLDSNNNTSESDSRGDKYSLRPRSMRRKNVLNDFEEIPLCPQKSSGGSSKAVKTKSAPLSKYRRKTANARERSRMREINMAFEALRKAVPQIAPNQQQNEKLTKITTLRLAMKYISALSAALSSSGDFPAGRQDIFSECVELDSFLLESDGESVPVNSEGSEHSLTPQDFAVDFEDSLTSMDFSPDFSDHLHFDTFLTDFS</sequence>
<dbReference type="GO" id="GO:0003700">
    <property type="term" value="F:DNA-binding transcription factor activity"/>
    <property type="evidence" value="ECO:0007669"/>
    <property type="project" value="TreeGrafter"/>
</dbReference>
<dbReference type="Gene3D" id="4.10.280.10">
    <property type="entry name" value="Helix-loop-helix DNA-binding domain"/>
    <property type="match status" value="1"/>
</dbReference>
<dbReference type="CTD" id="43190"/>
<organism evidence="3 4">
    <name type="scientific">Sitophilus oryzae</name>
    <name type="common">Rice weevil</name>
    <name type="synonym">Curculio oryzae</name>
    <dbReference type="NCBI Taxonomy" id="7048"/>
    <lineage>
        <taxon>Eukaryota</taxon>
        <taxon>Metazoa</taxon>
        <taxon>Ecdysozoa</taxon>
        <taxon>Arthropoda</taxon>
        <taxon>Hexapoda</taxon>
        <taxon>Insecta</taxon>
        <taxon>Pterygota</taxon>
        <taxon>Neoptera</taxon>
        <taxon>Endopterygota</taxon>
        <taxon>Coleoptera</taxon>
        <taxon>Polyphaga</taxon>
        <taxon>Cucujiformia</taxon>
        <taxon>Curculionidae</taxon>
        <taxon>Dryophthorinae</taxon>
        <taxon>Sitophilus</taxon>
    </lineage>
</organism>
<evidence type="ECO:0000259" key="2">
    <source>
        <dbReference type="PROSITE" id="PS50888"/>
    </source>
</evidence>
<dbReference type="AlphaFoldDB" id="A0A6J2YLP2"/>
<feature type="compositionally biased region" description="Polar residues" evidence="1">
    <location>
        <begin position="15"/>
        <end position="27"/>
    </location>
</feature>
<feature type="region of interest" description="Disordered" evidence="1">
    <location>
        <begin position="15"/>
        <end position="88"/>
    </location>
</feature>
<name>A0A6J2YLP2_SITOR</name>
<dbReference type="SUPFAM" id="SSF47459">
    <property type="entry name" value="HLH, helix-loop-helix DNA-binding domain"/>
    <property type="match status" value="1"/>
</dbReference>
<dbReference type="GO" id="GO:0046983">
    <property type="term" value="F:protein dimerization activity"/>
    <property type="evidence" value="ECO:0007669"/>
    <property type="project" value="InterPro"/>
</dbReference>
<dbReference type="InParanoid" id="A0A6J2YLP2"/>
<accession>A0A6J2YLP2</accession>
<dbReference type="GO" id="GO:0045944">
    <property type="term" value="P:positive regulation of transcription by RNA polymerase II"/>
    <property type="evidence" value="ECO:0007669"/>
    <property type="project" value="TreeGrafter"/>
</dbReference>
<dbReference type="SMART" id="SM00353">
    <property type="entry name" value="HLH"/>
    <property type="match status" value="1"/>
</dbReference>
<protein>
    <submittedName>
        <fullName evidence="4">Helix-loop-helix protein delilah</fullName>
    </submittedName>
</protein>
<evidence type="ECO:0000313" key="3">
    <source>
        <dbReference type="Proteomes" id="UP000504635"/>
    </source>
</evidence>
<reference evidence="4" key="1">
    <citation type="submission" date="2025-08" db="UniProtKB">
        <authorList>
            <consortium name="RefSeq"/>
        </authorList>
    </citation>
    <scope>IDENTIFICATION</scope>
    <source>
        <tissue evidence="4">Gonads</tissue>
    </source>
</reference>
<dbReference type="GO" id="GO:0005634">
    <property type="term" value="C:nucleus"/>
    <property type="evidence" value="ECO:0007669"/>
    <property type="project" value="TreeGrafter"/>
</dbReference>
<dbReference type="RefSeq" id="XP_030763785.1">
    <property type="nucleotide sequence ID" value="XM_030907925.1"/>
</dbReference>
<dbReference type="CDD" id="cd11431">
    <property type="entry name" value="bHLH_TS_taxi_Dei"/>
    <property type="match status" value="1"/>
</dbReference>
<dbReference type="Proteomes" id="UP000504635">
    <property type="component" value="Unplaced"/>
</dbReference>
<feature type="domain" description="BHLH" evidence="2">
    <location>
        <begin position="79"/>
        <end position="135"/>
    </location>
</feature>
<dbReference type="GO" id="GO:0070888">
    <property type="term" value="F:E-box binding"/>
    <property type="evidence" value="ECO:0007669"/>
    <property type="project" value="TreeGrafter"/>
</dbReference>
<dbReference type="GO" id="GO:0009653">
    <property type="term" value="P:anatomical structure morphogenesis"/>
    <property type="evidence" value="ECO:0007669"/>
    <property type="project" value="TreeGrafter"/>
</dbReference>
<dbReference type="InterPro" id="IPR050359">
    <property type="entry name" value="bHLH_transcription_factors"/>
</dbReference>
<dbReference type="InterPro" id="IPR036638">
    <property type="entry name" value="HLH_DNA-bd_sf"/>
</dbReference>
<dbReference type="PANTHER" id="PTHR19290:SF147">
    <property type="entry name" value="HELIX-LOOP-HELIX PROTEIN DELILAH"/>
    <property type="match status" value="1"/>
</dbReference>
<dbReference type="KEGG" id="soy:115888258"/>
<dbReference type="InterPro" id="IPR011598">
    <property type="entry name" value="bHLH_dom"/>
</dbReference>
<evidence type="ECO:0000313" key="4">
    <source>
        <dbReference type="RefSeq" id="XP_030763785.1"/>
    </source>
</evidence>
<gene>
    <name evidence="4" type="primary">LOC115888258</name>
</gene>
<keyword evidence="3" id="KW-1185">Reference proteome</keyword>
<evidence type="ECO:0000256" key="1">
    <source>
        <dbReference type="SAM" id="MobiDB-lite"/>
    </source>
</evidence>